<dbReference type="AlphaFoldDB" id="A0A7R6P6H1"/>
<proteinExistence type="predicted"/>
<dbReference type="Proteomes" id="UP000595663">
    <property type="component" value="Chromosome"/>
</dbReference>
<dbReference type="SUPFAM" id="SSF53335">
    <property type="entry name" value="S-adenosyl-L-methionine-dependent methyltransferases"/>
    <property type="match status" value="1"/>
</dbReference>
<dbReference type="OrthoDB" id="5563826at2"/>
<dbReference type="InterPro" id="IPR010342">
    <property type="entry name" value="DUF938"/>
</dbReference>
<dbReference type="InterPro" id="IPR029063">
    <property type="entry name" value="SAM-dependent_MTases_sf"/>
</dbReference>
<evidence type="ECO:0000313" key="1">
    <source>
        <dbReference type="EMBL" id="BBB26874.1"/>
    </source>
</evidence>
<dbReference type="PANTHER" id="PTHR20974">
    <property type="entry name" value="UPF0585 PROTEIN CG18661"/>
    <property type="match status" value="1"/>
</dbReference>
<reference evidence="1 2" key="1">
    <citation type="journal article" date="2008" name="Int. J. Syst. Evol. Microbiol.">
        <title>Amphritea japonica sp. nov. and Amphritea balenae sp. nov., isolated from the sediment adjacent to sperm whale carcasses off Kagoshima, Japan.</title>
        <authorList>
            <person name="Miyazaki M."/>
            <person name="Nogi Y."/>
            <person name="Fujiwara Y."/>
            <person name="Kawato M."/>
            <person name="Nagahama T."/>
            <person name="Kubokawa K."/>
            <person name="Horikoshi K."/>
        </authorList>
    </citation>
    <scope>NUCLEOTIDE SEQUENCE [LARGE SCALE GENOMIC DNA]</scope>
    <source>
        <strain evidence="1 2">ATCC BAA-1530</strain>
    </source>
</reference>
<evidence type="ECO:0008006" key="3">
    <source>
        <dbReference type="Google" id="ProtNLM"/>
    </source>
</evidence>
<gene>
    <name evidence="1" type="ORF">AMJAP_2284</name>
</gene>
<dbReference type="KEGG" id="ajp:AMJAP_2284"/>
<organism evidence="1 2">
    <name type="scientific">Amphritea japonica ATCC BAA-1530</name>
    <dbReference type="NCBI Taxonomy" id="1278309"/>
    <lineage>
        <taxon>Bacteria</taxon>
        <taxon>Pseudomonadati</taxon>
        <taxon>Pseudomonadota</taxon>
        <taxon>Gammaproteobacteria</taxon>
        <taxon>Oceanospirillales</taxon>
        <taxon>Oceanospirillaceae</taxon>
        <taxon>Amphritea</taxon>
    </lineage>
</organism>
<dbReference type="RefSeq" id="WP_019620333.1">
    <property type="nucleotide sequence ID" value="NZ_AP014545.1"/>
</dbReference>
<dbReference type="EMBL" id="AP014545">
    <property type="protein sequence ID" value="BBB26874.1"/>
    <property type="molecule type" value="Genomic_DNA"/>
</dbReference>
<sequence length="205" mass="22985">MVSVEKGWVNFAPAAERNQAPILSELQKVLGGAETIIEVGSGSGQHALYFCKAMHELRWIPTEIDELLPVLTTNLKSYVDVAGYPPRLLDLRDPVWHKCFSLVDAIYSANTLHIVSWSEVISLFEGSGKLLEAGGKLILYGPFRYDGRYTSDSNAEFDRWLKRRCEESGIRDFEKVNELAEKAGLKLLADIEMPANNQLLVWKTG</sequence>
<keyword evidence="2" id="KW-1185">Reference proteome</keyword>
<evidence type="ECO:0000313" key="2">
    <source>
        <dbReference type="Proteomes" id="UP000595663"/>
    </source>
</evidence>
<dbReference type="Gene3D" id="3.40.50.150">
    <property type="entry name" value="Vaccinia Virus protein VP39"/>
    <property type="match status" value="1"/>
</dbReference>
<dbReference type="Pfam" id="PF06080">
    <property type="entry name" value="DUF938"/>
    <property type="match status" value="1"/>
</dbReference>
<name>A0A7R6P6H1_9GAMM</name>
<accession>A0A7R6P6H1</accession>
<dbReference type="PANTHER" id="PTHR20974:SF0">
    <property type="entry name" value="UPF0585 PROTEIN CG18661"/>
    <property type="match status" value="1"/>
</dbReference>
<protein>
    <recommendedName>
        <fullName evidence="3">Methylase</fullName>
    </recommendedName>
</protein>